<feature type="compositionally biased region" description="Polar residues" evidence="1">
    <location>
        <begin position="1"/>
        <end position="10"/>
    </location>
</feature>
<feature type="compositionally biased region" description="Polar residues" evidence="1">
    <location>
        <begin position="57"/>
        <end position="71"/>
    </location>
</feature>
<keyword evidence="3" id="KW-1185">Reference proteome</keyword>
<dbReference type="EMBL" id="CAUYUJ010014514">
    <property type="protein sequence ID" value="CAK0842268.1"/>
    <property type="molecule type" value="Genomic_DNA"/>
</dbReference>
<feature type="region of interest" description="Disordered" evidence="1">
    <location>
        <begin position="1"/>
        <end position="23"/>
    </location>
</feature>
<organism evidence="2 3">
    <name type="scientific">Prorocentrum cordatum</name>
    <dbReference type="NCBI Taxonomy" id="2364126"/>
    <lineage>
        <taxon>Eukaryota</taxon>
        <taxon>Sar</taxon>
        <taxon>Alveolata</taxon>
        <taxon>Dinophyceae</taxon>
        <taxon>Prorocentrales</taxon>
        <taxon>Prorocentraceae</taxon>
        <taxon>Prorocentrum</taxon>
    </lineage>
</organism>
<reference evidence="2" key="1">
    <citation type="submission" date="2023-10" db="EMBL/GenBank/DDBJ databases">
        <authorList>
            <person name="Chen Y."/>
            <person name="Shah S."/>
            <person name="Dougan E. K."/>
            <person name="Thang M."/>
            <person name="Chan C."/>
        </authorList>
    </citation>
    <scope>NUCLEOTIDE SEQUENCE [LARGE SCALE GENOMIC DNA]</scope>
</reference>
<protein>
    <submittedName>
        <fullName evidence="2">Uncharacterized protein</fullName>
    </submittedName>
</protein>
<evidence type="ECO:0000313" key="3">
    <source>
        <dbReference type="Proteomes" id="UP001189429"/>
    </source>
</evidence>
<evidence type="ECO:0000256" key="1">
    <source>
        <dbReference type="SAM" id="MobiDB-lite"/>
    </source>
</evidence>
<sequence length="110" mass="12060">MSVLGTNTTFLGPGKDRSDKSRPIVWYQMGLNLESFRKGSEQAEAPQGRQPRPSRQLVVQLSDTTSVNGSQEVREARGSRPGSRPSTLRPSATGRGGRRQANLLDFGFSR</sequence>
<feature type="region of interest" description="Disordered" evidence="1">
    <location>
        <begin position="37"/>
        <end position="110"/>
    </location>
</feature>
<accession>A0ABN9TAG4</accession>
<comment type="caution">
    <text evidence="2">The sequence shown here is derived from an EMBL/GenBank/DDBJ whole genome shotgun (WGS) entry which is preliminary data.</text>
</comment>
<name>A0ABN9TAG4_9DINO</name>
<proteinExistence type="predicted"/>
<dbReference type="Proteomes" id="UP001189429">
    <property type="component" value="Unassembled WGS sequence"/>
</dbReference>
<evidence type="ECO:0000313" key="2">
    <source>
        <dbReference type="EMBL" id="CAK0842268.1"/>
    </source>
</evidence>
<gene>
    <name evidence="2" type="ORF">PCOR1329_LOCUS37211</name>
</gene>